<gene>
    <name evidence="1" type="ORF">F4821DRAFT_251987</name>
</gene>
<accession>A0ACC0CIF4</accession>
<proteinExistence type="predicted"/>
<keyword evidence="2" id="KW-1185">Reference proteome</keyword>
<dbReference type="EMBL" id="MU394467">
    <property type="protein sequence ID" value="KAI6080222.1"/>
    <property type="molecule type" value="Genomic_DNA"/>
</dbReference>
<reference evidence="1 2" key="1">
    <citation type="journal article" date="2022" name="New Phytol.">
        <title>Ecological generalism drives hyperdiversity of secondary metabolite gene clusters in xylarialean endophytes.</title>
        <authorList>
            <person name="Franco M.E.E."/>
            <person name="Wisecaver J.H."/>
            <person name="Arnold A.E."/>
            <person name="Ju Y.M."/>
            <person name="Slot J.C."/>
            <person name="Ahrendt S."/>
            <person name="Moore L.P."/>
            <person name="Eastman K.E."/>
            <person name="Scott K."/>
            <person name="Konkel Z."/>
            <person name="Mondo S.J."/>
            <person name="Kuo A."/>
            <person name="Hayes R.D."/>
            <person name="Haridas S."/>
            <person name="Andreopoulos B."/>
            <person name="Riley R."/>
            <person name="LaButti K."/>
            <person name="Pangilinan J."/>
            <person name="Lipzen A."/>
            <person name="Amirebrahimi M."/>
            <person name="Yan J."/>
            <person name="Adam C."/>
            <person name="Keymanesh K."/>
            <person name="Ng V."/>
            <person name="Louie K."/>
            <person name="Northen T."/>
            <person name="Drula E."/>
            <person name="Henrissat B."/>
            <person name="Hsieh H.M."/>
            <person name="Youens-Clark K."/>
            <person name="Lutzoni F."/>
            <person name="Miadlikowska J."/>
            <person name="Eastwood D.C."/>
            <person name="Hamelin R.C."/>
            <person name="Grigoriev I.V."/>
            <person name="U'Ren J.M."/>
        </authorList>
    </citation>
    <scope>NUCLEOTIDE SEQUENCE [LARGE SCALE GENOMIC DNA]</scope>
    <source>
        <strain evidence="1 2">ER1909</strain>
    </source>
</reference>
<protein>
    <submittedName>
        <fullName evidence="1">Uncharacterized protein</fullName>
    </submittedName>
</protein>
<sequence length="717" mass="80691">MNFLTRYFHTVIRQKNTDMMNTFVESTVQPTPETSGTCVLGIDLGSSMSKLSLAYHARESESVINRVIRVPFQGSVDDPERPDASDSMYEFVASAALEDGKLIPGRLSLSRDVNIPLKTILIYLAGVTRQSTMERLPGGEDLQRLCLSEEITQQMMVNAVSAHFEFLRKLAMTQAKAIPRKIVKVVLTYPNYLCPQEGENDFIRYTSYYKDLQRQVWGNDVLFEEASEGQSSARYICQEFHDASASFNKALMWNKMGGVDKAKGLALLILDNGSSSLNIQLQTVFFNSEEEITSSQSISDSDWVTGVQGGSHMSNFAVRDIITRGQQYPRGQVAAYLSDFERRKRRLDWMDLENSEIHLNGKDTSPPIIITADELKQLFDDTFGEIHAICEQEIRRAIEDFEKLVVVYCGGSYLNLGYRRKTHKLMDRIVAEAEAKGVQLKHVLLADYDTNPSSAVSIGAALSVLDVPDPDEVFGGSAMGIHVLRQSETKWVGESTAKFLLGKGCGPQRHVDYVNKIAFKIALVCDPNYYPKRPPPNETNDRLRKRRKTSRDDTPFKPIKIDPLTKARSMGTYDMGFGVLATDLPQGKLRFRINGADADRLADDTDARGSPKRAVLMLQVTCLKINGAGDRVYDILDKRWLLRVKTDPSTKLLVVDEQKELPAWCGKCRQDMLSISYVCKMCEGFHVCMDCYSSAKATHDKSHEWESREAKFENDDL</sequence>
<dbReference type="Proteomes" id="UP001497680">
    <property type="component" value="Unassembled WGS sequence"/>
</dbReference>
<organism evidence="1 2">
    <name type="scientific">Hypoxylon rubiginosum</name>
    <dbReference type="NCBI Taxonomy" id="110542"/>
    <lineage>
        <taxon>Eukaryota</taxon>
        <taxon>Fungi</taxon>
        <taxon>Dikarya</taxon>
        <taxon>Ascomycota</taxon>
        <taxon>Pezizomycotina</taxon>
        <taxon>Sordariomycetes</taxon>
        <taxon>Xylariomycetidae</taxon>
        <taxon>Xylariales</taxon>
        <taxon>Hypoxylaceae</taxon>
        <taxon>Hypoxylon</taxon>
    </lineage>
</organism>
<name>A0ACC0CIF4_9PEZI</name>
<comment type="caution">
    <text evidence="1">The sequence shown here is derived from an EMBL/GenBank/DDBJ whole genome shotgun (WGS) entry which is preliminary data.</text>
</comment>
<evidence type="ECO:0000313" key="1">
    <source>
        <dbReference type="EMBL" id="KAI6080222.1"/>
    </source>
</evidence>
<evidence type="ECO:0000313" key="2">
    <source>
        <dbReference type="Proteomes" id="UP001497680"/>
    </source>
</evidence>